<comment type="caution">
    <text evidence="7">The sequence shown here is derived from an EMBL/GenBank/DDBJ whole genome shotgun (WGS) entry which is preliminary data.</text>
</comment>
<feature type="domain" description="D-isomer specific 2-hydroxyacid dehydrogenase NAD-binding" evidence="6">
    <location>
        <begin position="107"/>
        <end position="286"/>
    </location>
</feature>
<dbReference type="InterPro" id="IPR006139">
    <property type="entry name" value="D-isomer_2_OHA_DH_cat_dom"/>
</dbReference>
<evidence type="ECO:0000256" key="3">
    <source>
        <dbReference type="ARBA" id="ARBA00023027"/>
    </source>
</evidence>
<dbReference type="FunFam" id="3.40.50.720:FF:000203">
    <property type="entry name" value="D-3-phosphoglycerate dehydrogenase (SerA)"/>
    <property type="match status" value="1"/>
</dbReference>
<dbReference type="Pfam" id="PF02826">
    <property type="entry name" value="2-Hacid_dh_C"/>
    <property type="match status" value="1"/>
</dbReference>
<dbReference type="GO" id="GO:0051287">
    <property type="term" value="F:NAD binding"/>
    <property type="evidence" value="ECO:0007669"/>
    <property type="project" value="InterPro"/>
</dbReference>
<dbReference type="AlphaFoldDB" id="U2QLN4"/>
<dbReference type="InterPro" id="IPR029752">
    <property type="entry name" value="D-isomer_DH_CS1"/>
</dbReference>
<dbReference type="InterPro" id="IPR050418">
    <property type="entry name" value="D-iso_2-hydroxyacid_DH_PdxB"/>
</dbReference>
<protein>
    <submittedName>
        <fullName evidence="7">4-phosphoerythronate dehydrogenase</fullName>
        <ecNumber evidence="7">1.1.1.290</ecNumber>
    </submittedName>
</protein>
<organism evidence="7 8">
    <name type="scientific">Segatella baroniae F0067</name>
    <dbReference type="NCBI Taxonomy" id="1115809"/>
    <lineage>
        <taxon>Bacteria</taxon>
        <taxon>Pseudomonadati</taxon>
        <taxon>Bacteroidota</taxon>
        <taxon>Bacteroidia</taxon>
        <taxon>Bacteroidales</taxon>
        <taxon>Prevotellaceae</taxon>
        <taxon>Segatella</taxon>
    </lineage>
</organism>
<dbReference type="EMBL" id="AWEY01000009">
    <property type="protein sequence ID" value="ERK39712.1"/>
    <property type="molecule type" value="Genomic_DNA"/>
</dbReference>
<evidence type="ECO:0000313" key="8">
    <source>
        <dbReference type="Proteomes" id="UP000016648"/>
    </source>
</evidence>
<dbReference type="SUPFAM" id="SSF51735">
    <property type="entry name" value="NAD(P)-binding Rossmann-fold domains"/>
    <property type="match status" value="1"/>
</dbReference>
<dbReference type="RefSeq" id="WP_021589277.1">
    <property type="nucleotide sequence ID" value="NZ_AWEY01000009.1"/>
</dbReference>
<comment type="similarity">
    <text evidence="1 4">Belongs to the D-isomer specific 2-hydroxyacid dehydrogenase family.</text>
</comment>
<dbReference type="InterPro" id="IPR006140">
    <property type="entry name" value="D-isomer_DH_NAD-bd"/>
</dbReference>
<dbReference type="GO" id="GO:0033711">
    <property type="term" value="F:4-phosphoerythronate dehydrogenase activity"/>
    <property type="evidence" value="ECO:0007669"/>
    <property type="project" value="UniProtKB-EC"/>
</dbReference>
<dbReference type="Proteomes" id="UP000016648">
    <property type="component" value="Unassembled WGS sequence"/>
</dbReference>
<keyword evidence="3" id="KW-0520">NAD</keyword>
<feature type="domain" description="D-isomer specific 2-hydroxyacid dehydrogenase catalytic" evidence="5">
    <location>
        <begin position="18"/>
        <end position="317"/>
    </location>
</feature>
<dbReference type="CDD" id="cd12162">
    <property type="entry name" value="2-Hacid_dh_4"/>
    <property type="match status" value="1"/>
</dbReference>
<dbReference type="PATRIC" id="fig|1115809.3.peg.926"/>
<reference evidence="7 8" key="1">
    <citation type="submission" date="2013-08" db="EMBL/GenBank/DDBJ databases">
        <authorList>
            <person name="Durkin A.S."/>
            <person name="Haft D.R."/>
            <person name="McCorrison J."/>
            <person name="Torralba M."/>
            <person name="Gillis M."/>
            <person name="Haft D.H."/>
            <person name="Methe B."/>
            <person name="Sutton G."/>
            <person name="Nelson K.E."/>
        </authorList>
    </citation>
    <scope>NUCLEOTIDE SEQUENCE [LARGE SCALE GENOMIC DNA]</scope>
    <source>
        <strain evidence="7 8">F0067</strain>
    </source>
</reference>
<dbReference type="PROSITE" id="PS00671">
    <property type="entry name" value="D_2_HYDROXYACID_DH_3"/>
    <property type="match status" value="1"/>
</dbReference>
<dbReference type="InterPro" id="IPR029753">
    <property type="entry name" value="D-isomer_DH_CS"/>
</dbReference>
<evidence type="ECO:0000256" key="1">
    <source>
        <dbReference type="ARBA" id="ARBA00005854"/>
    </source>
</evidence>
<accession>U2QLN4</accession>
<dbReference type="PANTHER" id="PTHR43761:SF1">
    <property type="entry name" value="D-ISOMER SPECIFIC 2-HYDROXYACID DEHYDROGENASE CATALYTIC DOMAIN-CONTAINING PROTEIN-RELATED"/>
    <property type="match status" value="1"/>
</dbReference>
<dbReference type="SUPFAM" id="SSF52283">
    <property type="entry name" value="Formate/glycerate dehydrogenase catalytic domain-like"/>
    <property type="match status" value="1"/>
</dbReference>
<evidence type="ECO:0000313" key="7">
    <source>
        <dbReference type="EMBL" id="ERK39712.1"/>
    </source>
</evidence>
<dbReference type="Pfam" id="PF00389">
    <property type="entry name" value="2-Hacid_dh"/>
    <property type="match status" value="1"/>
</dbReference>
<dbReference type="InterPro" id="IPR036291">
    <property type="entry name" value="NAD(P)-bd_dom_sf"/>
</dbReference>
<sequence length="318" mass="34952">MKIVDLDGYAANPGDLSWDRLKEFGELTVYPRTSADKVVERAHDADIILVNKVRITDGIMAQLPKLRYIGVLATGYNVVDIQSAKKRGIIVTNIPAYSTDSVAQMTFAHILNVFNKIDHYAQQTRSGRWSSNPDFCYWDTPLQELAGKTLGIIGLGNIGCKVAQIARDFGMDVFAFTSKNSADLPTGIQKTTFEGLLSVSDVLSLHCPLSESTRHIINEDSISKMRQGAVLVNTGRGPLVDETAVAEALKQGKLRAYCADVMEEEPPRKDNPLFSQPNAFITPHIAWATTEARQRLMDLCVSNIKAFVSGNPINVVNP</sequence>
<gene>
    <name evidence="7" type="primary">pdxB</name>
    <name evidence="7" type="ORF">HMPREF9135_2231</name>
</gene>
<dbReference type="PANTHER" id="PTHR43761">
    <property type="entry name" value="D-ISOMER SPECIFIC 2-HYDROXYACID DEHYDROGENASE FAMILY PROTEIN (AFU_ORTHOLOGUE AFUA_1G13630)"/>
    <property type="match status" value="1"/>
</dbReference>
<evidence type="ECO:0000256" key="2">
    <source>
        <dbReference type="ARBA" id="ARBA00023002"/>
    </source>
</evidence>
<keyword evidence="8" id="KW-1185">Reference proteome</keyword>
<evidence type="ECO:0000256" key="4">
    <source>
        <dbReference type="RuleBase" id="RU003719"/>
    </source>
</evidence>
<proteinExistence type="inferred from homology"/>
<evidence type="ECO:0000259" key="6">
    <source>
        <dbReference type="Pfam" id="PF02826"/>
    </source>
</evidence>
<name>U2QLN4_9BACT</name>
<dbReference type="EC" id="1.1.1.290" evidence="7"/>
<evidence type="ECO:0000259" key="5">
    <source>
        <dbReference type="Pfam" id="PF00389"/>
    </source>
</evidence>
<dbReference type="PROSITE" id="PS00065">
    <property type="entry name" value="D_2_HYDROXYACID_DH_1"/>
    <property type="match status" value="1"/>
</dbReference>
<dbReference type="PROSITE" id="PS00670">
    <property type="entry name" value="D_2_HYDROXYACID_DH_2"/>
    <property type="match status" value="1"/>
</dbReference>
<keyword evidence="2 4" id="KW-0560">Oxidoreductase</keyword>
<dbReference type="Gene3D" id="3.40.50.720">
    <property type="entry name" value="NAD(P)-binding Rossmann-like Domain"/>
    <property type="match status" value="2"/>
</dbReference>